<proteinExistence type="predicted"/>
<evidence type="ECO:0000256" key="1">
    <source>
        <dbReference type="ARBA" id="ARBA00023054"/>
    </source>
</evidence>
<dbReference type="AlphaFoldDB" id="A0A3S3QMT9"/>
<dbReference type="InterPro" id="IPR042779">
    <property type="entry name" value="MISP/MISP3-like"/>
</dbReference>
<protein>
    <recommendedName>
        <fullName evidence="4">A-kinase anchor protein 2 C-terminal domain-containing protein</fullName>
    </recommendedName>
</protein>
<dbReference type="Pfam" id="PF15304">
    <property type="entry name" value="AKAP2_C"/>
    <property type="match status" value="1"/>
</dbReference>
<feature type="compositionally biased region" description="Polar residues" evidence="3">
    <location>
        <begin position="51"/>
        <end position="76"/>
    </location>
</feature>
<dbReference type="PANTHER" id="PTHR18839:SF0">
    <property type="entry name" value="MITOTIC INTERACTOR AND SUBSTRATE OF PLK1 ISOFORM X1-RELATED"/>
    <property type="match status" value="1"/>
</dbReference>
<evidence type="ECO:0000256" key="2">
    <source>
        <dbReference type="SAM" id="Coils"/>
    </source>
</evidence>
<feature type="compositionally biased region" description="Low complexity" evidence="3">
    <location>
        <begin position="87"/>
        <end position="98"/>
    </location>
</feature>
<accession>A0A3S3QMT9</accession>
<dbReference type="OrthoDB" id="6512841at2759"/>
<evidence type="ECO:0000313" key="5">
    <source>
        <dbReference type="EMBL" id="RWS11249.1"/>
    </source>
</evidence>
<keyword evidence="6" id="KW-1185">Reference proteome</keyword>
<evidence type="ECO:0000256" key="3">
    <source>
        <dbReference type="SAM" id="MobiDB-lite"/>
    </source>
</evidence>
<feature type="domain" description="A-kinase anchor protein 2 C-terminal" evidence="4">
    <location>
        <begin position="539"/>
        <end position="752"/>
    </location>
</feature>
<feature type="region of interest" description="Disordered" evidence="3">
    <location>
        <begin position="49"/>
        <end position="114"/>
    </location>
</feature>
<feature type="coiled-coil region" evidence="2">
    <location>
        <begin position="374"/>
        <end position="422"/>
    </location>
</feature>
<evidence type="ECO:0000313" key="6">
    <source>
        <dbReference type="Proteomes" id="UP000285301"/>
    </source>
</evidence>
<dbReference type="EMBL" id="NCKU01001790">
    <property type="protein sequence ID" value="RWS11249.1"/>
    <property type="molecule type" value="Genomic_DNA"/>
</dbReference>
<name>A0A3S3QMT9_9ACAR</name>
<organism evidence="5 6">
    <name type="scientific">Dinothrombium tinctorium</name>
    <dbReference type="NCBI Taxonomy" id="1965070"/>
    <lineage>
        <taxon>Eukaryota</taxon>
        <taxon>Metazoa</taxon>
        <taxon>Ecdysozoa</taxon>
        <taxon>Arthropoda</taxon>
        <taxon>Chelicerata</taxon>
        <taxon>Arachnida</taxon>
        <taxon>Acari</taxon>
        <taxon>Acariformes</taxon>
        <taxon>Trombidiformes</taxon>
        <taxon>Prostigmata</taxon>
        <taxon>Anystina</taxon>
        <taxon>Parasitengona</taxon>
        <taxon>Trombidioidea</taxon>
        <taxon>Trombidiidae</taxon>
        <taxon>Dinothrombium</taxon>
    </lineage>
</organism>
<comment type="caution">
    <text evidence="5">The sequence shown here is derived from an EMBL/GenBank/DDBJ whole genome shotgun (WGS) entry which is preliminary data.</text>
</comment>
<reference evidence="5 6" key="1">
    <citation type="journal article" date="2018" name="Gigascience">
        <title>Genomes of trombidid mites reveal novel predicted allergens and laterally-transferred genes associated with secondary metabolism.</title>
        <authorList>
            <person name="Dong X."/>
            <person name="Chaisiri K."/>
            <person name="Xia D."/>
            <person name="Armstrong S.D."/>
            <person name="Fang Y."/>
            <person name="Donnelly M.J."/>
            <person name="Kadowaki T."/>
            <person name="McGarry J.W."/>
            <person name="Darby A.C."/>
            <person name="Makepeace B.L."/>
        </authorList>
    </citation>
    <scope>NUCLEOTIDE SEQUENCE [LARGE SCALE GENOMIC DNA]</scope>
    <source>
        <strain evidence="5">UoL-WK</strain>
    </source>
</reference>
<sequence>MASCAYSSQVVDTTSIIEKKEVTKDYWEKRMMAEQELIEEDLLLKHDVDASESTPSKLNQCKMNNSNANEQINFGNSRKLGSDGESEASPESSLSPLEVDSFEEGGSDGRQSTEATDSELLLLGNFCEETPNNQCSKVESEVNNKIVGNEKGLECKLSNNDLNETNIESVFDDDDEKEELSTVPEEEHEPDSLEEFIKHENECMEDDNVVNGEGPESSSKENIYEEIGTPHISRDEDLMSSSCDQKCELQANNKDTEPFQNLIEFEVEVESENVELDAKSDKPENTYKQQDLMSISPLFVSNELSATENALETSFTNGEVMPVLDGGIQSRNEQDVDKQKGNTCKPYIIGQTYQLASDSVSVVRGQQETLKQDIVNEKITLKSTENKIAEEIREQKMREEELRKMREEIKLKQAKVSEMNSSKNLVIDAVTNGHVNGRTSPTVSELSCAGFSMVSFDSLDNFLMRSGDKVKVKPLTCENELDTPQYKVLNESPIEREIRITKEREEALRFEKSLLAKKLENKEQYTEKKQTVANSPKLPVLKSFSTGSSSASNIQKVLATTRIQQEIEEQTQREIELREKGSIKTISQERTDMKVTKLGEIEKITCKPNKNNSAANIENESDEAASLPSSLAQQNATNASNLYKRKSLPQILGFGAQKNISMHKFIKSKGKSANASFSPFNSSPDIDECNLWRPPQIFKGEKAIRRAVPAESKIQEELKEMKAREEELKWQRARLIGKSQPNLATIEKETDEEIKAESVAETKMINGNLLKRTTSIPNFVDENQRKVSEIWSHLRETLFQNASILMIIFHP</sequence>
<evidence type="ECO:0000259" key="4">
    <source>
        <dbReference type="Pfam" id="PF15304"/>
    </source>
</evidence>
<dbReference type="PANTHER" id="PTHR18839">
    <property type="entry name" value="MITOTIC INTERACTOR AND SUBSTRATE OF PLK1 MISP FAMILY MEMBER"/>
    <property type="match status" value="1"/>
</dbReference>
<gene>
    <name evidence="5" type="ORF">B4U79_14577</name>
</gene>
<dbReference type="STRING" id="1965070.A0A3S3QMT9"/>
<dbReference type="Proteomes" id="UP000285301">
    <property type="component" value="Unassembled WGS sequence"/>
</dbReference>
<keyword evidence="1 2" id="KW-0175">Coiled coil</keyword>
<dbReference type="InterPro" id="IPR029304">
    <property type="entry name" value="AKAP2_C"/>
</dbReference>